<dbReference type="Gene3D" id="3.30.2310.20">
    <property type="entry name" value="RelE-like"/>
    <property type="match status" value="1"/>
</dbReference>
<dbReference type="PATRIC" id="fig|927665.4.peg.2537"/>
<dbReference type="STRING" id="927665.HMPREF1535_02468"/>
<proteinExistence type="predicted"/>
<evidence type="ECO:0000256" key="1">
    <source>
        <dbReference type="ARBA" id="ARBA00022649"/>
    </source>
</evidence>
<protein>
    <recommendedName>
        <fullName evidence="5">RelE/StbE family addiction module toxin</fullName>
    </recommendedName>
</protein>
<dbReference type="Pfam" id="PF05016">
    <property type="entry name" value="ParE_toxin"/>
    <property type="match status" value="1"/>
</dbReference>
<comment type="caution">
    <text evidence="3">The sequence shown here is derived from an EMBL/GenBank/DDBJ whole genome shotgun (WGS) entry which is preliminary data.</text>
</comment>
<dbReference type="EMBL" id="AQHV01000011">
    <property type="protein sequence ID" value="KKB56492.1"/>
    <property type="molecule type" value="Genomic_DNA"/>
</dbReference>
<dbReference type="InterPro" id="IPR035093">
    <property type="entry name" value="RelE/ParE_toxin_dom_sf"/>
</dbReference>
<feature type="compositionally biased region" description="Polar residues" evidence="2">
    <location>
        <begin position="119"/>
        <end position="128"/>
    </location>
</feature>
<evidence type="ECO:0000313" key="4">
    <source>
        <dbReference type="Proteomes" id="UP000033047"/>
    </source>
</evidence>
<reference evidence="3 4" key="1">
    <citation type="submission" date="2013-04" db="EMBL/GenBank/DDBJ databases">
        <title>The Genome Sequence of Parabacteroides goldsteinii DSM 19448.</title>
        <authorList>
            <consortium name="The Broad Institute Genomics Platform"/>
            <person name="Earl A."/>
            <person name="Ward D."/>
            <person name="Feldgarden M."/>
            <person name="Gevers D."/>
            <person name="Martens E."/>
            <person name="Sakamoto M."/>
            <person name="Benno Y."/>
            <person name="Song Y."/>
            <person name="Liu C."/>
            <person name="Lee J."/>
            <person name="Bolanos M."/>
            <person name="Vaisanen M.L."/>
            <person name="Finegold S.M."/>
            <person name="Walker B."/>
            <person name="Young S."/>
            <person name="Zeng Q."/>
            <person name="Gargeya S."/>
            <person name="Fitzgerald M."/>
            <person name="Haas B."/>
            <person name="Abouelleil A."/>
            <person name="Allen A.W."/>
            <person name="Alvarado L."/>
            <person name="Arachchi H.M."/>
            <person name="Berlin A.M."/>
            <person name="Chapman S.B."/>
            <person name="Gainer-Dewar J."/>
            <person name="Goldberg J."/>
            <person name="Griggs A."/>
            <person name="Gujja S."/>
            <person name="Hansen M."/>
            <person name="Howarth C."/>
            <person name="Imamovic A."/>
            <person name="Ireland A."/>
            <person name="Larimer J."/>
            <person name="McCowan C."/>
            <person name="Murphy C."/>
            <person name="Pearson M."/>
            <person name="Poon T.W."/>
            <person name="Priest M."/>
            <person name="Roberts A."/>
            <person name="Saif S."/>
            <person name="Shea T."/>
            <person name="Sisk P."/>
            <person name="Sykes S."/>
            <person name="Wortman J."/>
            <person name="Nusbaum C."/>
            <person name="Birren B."/>
        </authorList>
    </citation>
    <scope>NUCLEOTIDE SEQUENCE [LARGE SCALE GENOMIC DNA]</scope>
    <source>
        <strain evidence="3 4">DSM 19448</strain>
    </source>
</reference>
<sequence length="128" mass="15276">MVNARAIIWDEEVLQELEEIADFYDERNGNTRYSSYLLNKFRETIKQAVSFPLSGKATEYPHLRYLIAVPEYSLFYHYSDELITILVLWDNRRNQERLAYTLRNQDPQYLNEPTVPYEKQTSSTNVKD</sequence>
<accession>A0A0F5JG84</accession>
<evidence type="ECO:0008006" key="5">
    <source>
        <dbReference type="Google" id="ProtNLM"/>
    </source>
</evidence>
<name>A0A0F5JG84_9BACT</name>
<dbReference type="Proteomes" id="UP000033047">
    <property type="component" value="Unassembled WGS sequence"/>
</dbReference>
<gene>
    <name evidence="3" type="ORF">HMPREF1535_02468</name>
</gene>
<keyword evidence="1" id="KW-1277">Toxin-antitoxin system</keyword>
<dbReference type="InterPro" id="IPR007712">
    <property type="entry name" value="RelE/ParE_toxin"/>
</dbReference>
<dbReference type="RefSeq" id="WP_046146246.1">
    <property type="nucleotide sequence ID" value="NZ_KQ033912.1"/>
</dbReference>
<evidence type="ECO:0000256" key="2">
    <source>
        <dbReference type="SAM" id="MobiDB-lite"/>
    </source>
</evidence>
<dbReference type="HOGENOM" id="CLU_147162_8_5_10"/>
<evidence type="ECO:0000313" key="3">
    <source>
        <dbReference type="EMBL" id="KKB56492.1"/>
    </source>
</evidence>
<organism evidence="3 4">
    <name type="scientific">Parabacteroides goldsteinii DSM 19448 = WAL 12034</name>
    <dbReference type="NCBI Taxonomy" id="927665"/>
    <lineage>
        <taxon>Bacteria</taxon>
        <taxon>Pseudomonadati</taxon>
        <taxon>Bacteroidota</taxon>
        <taxon>Bacteroidia</taxon>
        <taxon>Bacteroidales</taxon>
        <taxon>Tannerellaceae</taxon>
        <taxon>Parabacteroides</taxon>
    </lineage>
</organism>
<feature type="region of interest" description="Disordered" evidence="2">
    <location>
        <begin position="108"/>
        <end position="128"/>
    </location>
</feature>
<dbReference type="AlphaFoldDB" id="A0A0F5JG84"/>